<feature type="modified residue" description="4-aspartylphosphate" evidence="3">
    <location>
        <position position="58"/>
    </location>
</feature>
<dbReference type="GO" id="GO:0003677">
    <property type="term" value="F:DNA binding"/>
    <property type="evidence" value="ECO:0007669"/>
    <property type="project" value="InterPro"/>
</dbReference>
<reference evidence="7" key="1">
    <citation type="submission" date="2016-10" db="EMBL/GenBank/DDBJ databases">
        <authorList>
            <person name="Varghese N."/>
            <person name="Submissions S."/>
        </authorList>
    </citation>
    <scope>NUCLEOTIDE SEQUENCE [LARGE SCALE GENOMIC DNA]</scope>
    <source>
        <strain evidence="7">P18</strain>
    </source>
</reference>
<dbReference type="Gene3D" id="2.40.50.1020">
    <property type="entry name" value="LytTr DNA-binding domain"/>
    <property type="match status" value="1"/>
</dbReference>
<dbReference type="EMBL" id="FOXO01000032">
    <property type="protein sequence ID" value="SFQ30973.1"/>
    <property type="molecule type" value="Genomic_DNA"/>
</dbReference>
<keyword evidence="3" id="KW-0597">Phosphoprotein</keyword>
<dbReference type="Pfam" id="PF04397">
    <property type="entry name" value="LytTR"/>
    <property type="match status" value="1"/>
</dbReference>
<evidence type="ECO:0000313" key="6">
    <source>
        <dbReference type="EMBL" id="SFQ30973.1"/>
    </source>
</evidence>
<protein>
    <recommendedName>
        <fullName evidence="1">Stage 0 sporulation protein A homolog</fullName>
    </recommendedName>
</protein>
<dbReference type="SMART" id="SM00850">
    <property type="entry name" value="LytTR"/>
    <property type="match status" value="1"/>
</dbReference>
<dbReference type="Gene3D" id="3.40.50.2300">
    <property type="match status" value="1"/>
</dbReference>
<dbReference type="InterPro" id="IPR011006">
    <property type="entry name" value="CheY-like_superfamily"/>
</dbReference>
<dbReference type="InterPro" id="IPR046947">
    <property type="entry name" value="LytR-like"/>
</dbReference>
<dbReference type="RefSeq" id="WP_074891052.1">
    <property type="nucleotide sequence ID" value="NZ_FOXO01000032.1"/>
</dbReference>
<proteinExistence type="predicted"/>
<dbReference type="SMART" id="SM00448">
    <property type="entry name" value="REC"/>
    <property type="match status" value="1"/>
</dbReference>
<comment type="function">
    <text evidence="2">May play the central regulatory role in sporulation. It may be an element of the effector pathway responsible for the activation of sporulation genes in response to nutritional stress. Spo0A may act in concert with spo0H (a sigma factor) to control the expression of some genes that are critical to the sporulation process.</text>
</comment>
<dbReference type="AlphaFoldDB" id="A0A1I5XG80"/>
<keyword evidence="7" id="KW-1185">Reference proteome</keyword>
<dbReference type="Pfam" id="PF00072">
    <property type="entry name" value="Response_reg"/>
    <property type="match status" value="1"/>
</dbReference>
<name>A0A1I5XG80_9FIRM</name>
<evidence type="ECO:0000256" key="2">
    <source>
        <dbReference type="ARBA" id="ARBA00024867"/>
    </source>
</evidence>
<evidence type="ECO:0000256" key="3">
    <source>
        <dbReference type="PROSITE-ProRule" id="PRU00169"/>
    </source>
</evidence>
<feature type="domain" description="HTH LytTR-type" evidence="5">
    <location>
        <begin position="132"/>
        <end position="236"/>
    </location>
</feature>
<dbReference type="OrthoDB" id="9802383at2"/>
<dbReference type="InterPro" id="IPR001789">
    <property type="entry name" value="Sig_transdc_resp-reg_receiver"/>
</dbReference>
<sequence length="239" mass="27405">MLRIAVCDDDIVDCDRIYGFVQDYINRNDLVADVRKYTHPDLMLTESVAFHPNIYILDIVMPMLTGLEAAKEVRWTQKNAQIIFATSEKSYALEAYDVSPINYILKPVDKNKLEQSLNRAISNIEPEDEQSITVKIKGGFATIRICDILYVDCNNHKVTFHLLSNDTITTPTLRIGFAEYVEALLSADMFLRCHESIVVNIAAIDKLVKYEIALRNKEIIPVSRNRYDEIASAYMDYRL</sequence>
<dbReference type="Proteomes" id="UP000182624">
    <property type="component" value="Unassembled WGS sequence"/>
</dbReference>
<dbReference type="InterPro" id="IPR007492">
    <property type="entry name" value="LytTR_DNA-bd_dom"/>
</dbReference>
<organism evidence="6 7">
    <name type="scientific">Butyrivibrio proteoclasticus</name>
    <dbReference type="NCBI Taxonomy" id="43305"/>
    <lineage>
        <taxon>Bacteria</taxon>
        <taxon>Bacillati</taxon>
        <taxon>Bacillota</taxon>
        <taxon>Clostridia</taxon>
        <taxon>Lachnospirales</taxon>
        <taxon>Lachnospiraceae</taxon>
        <taxon>Butyrivibrio</taxon>
    </lineage>
</organism>
<gene>
    <name evidence="6" type="ORF">SAMN04487928_1323</name>
</gene>
<evidence type="ECO:0000313" key="7">
    <source>
        <dbReference type="Proteomes" id="UP000182624"/>
    </source>
</evidence>
<dbReference type="SUPFAM" id="SSF52172">
    <property type="entry name" value="CheY-like"/>
    <property type="match status" value="1"/>
</dbReference>
<evidence type="ECO:0000256" key="1">
    <source>
        <dbReference type="ARBA" id="ARBA00018672"/>
    </source>
</evidence>
<dbReference type="PANTHER" id="PTHR37299:SF1">
    <property type="entry name" value="STAGE 0 SPORULATION PROTEIN A HOMOLOG"/>
    <property type="match status" value="1"/>
</dbReference>
<accession>A0A1I5XG80</accession>
<evidence type="ECO:0000259" key="4">
    <source>
        <dbReference type="PROSITE" id="PS50110"/>
    </source>
</evidence>
<dbReference type="GO" id="GO:0000156">
    <property type="term" value="F:phosphorelay response regulator activity"/>
    <property type="evidence" value="ECO:0007669"/>
    <property type="project" value="InterPro"/>
</dbReference>
<dbReference type="PROSITE" id="PS50930">
    <property type="entry name" value="HTH_LYTTR"/>
    <property type="match status" value="1"/>
</dbReference>
<feature type="domain" description="Response regulatory" evidence="4">
    <location>
        <begin position="3"/>
        <end position="121"/>
    </location>
</feature>
<evidence type="ECO:0000259" key="5">
    <source>
        <dbReference type="PROSITE" id="PS50930"/>
    </source>
</evidence>
<dbReference type="PANTHER" id="PTHR37299">
    <property type="entry name" value="TRANSCRIPTIONAL REGULATOR-RELATED"/>
    <property type="match status" value="1"/>
</dbReference>
<dbReference type="PROSITE" id="PS50110">
    <property type="entry name" value="RESPONSE_REGULATORY"/>
    <property type="match status" value="1"/>
</dbReference>